<dbReference type="AlphaFoldDB" id="A0A1B6KGD4"/>
<dbReference type="GO" id="GO:0055037">
    <property type="term" value="C:recycling endosome"/>
    <property type="evidence" value="ECO:0007669"/>
    <property type="project" value="TreeGrafter"/>
</dbReference>
<dbReference type="PANTHER" id="PTHR11485">
    <property type="entry name" value="TRANSFERRIN"/>
    <property type="match status" value="1"/>
</dbReference>
<dbReference type="SMART" id="SM00094">
    <property type="entry name" value="TR_FER"/>
    <property type="match status" value="1"/>
</dbReference>
<dbReference type="EMBL" id="GEBQ01029445">
    <property type="protein sequence ID" value="JAT10532.1"/>
    <property type="molecule type" value="Transcribed_RNA"/>
</dbReference>
<dbReference type="SUPFAM" id="SSF53850">
    <property type="entry name" value="Periplasmic binding protein-like II"/>
    <property type="match status" value="2"/>
</dbReference>
<dbReference type="InterPro" id="IPR001156">
    <property type="entry name" value="Transferrin-like_dom"/>
</dbReference>
<dbReference type="GO" id="GO:0005769">
    <property type="term" value="C:early endosome"/>
    <property type="evidence" value="ECO:0007669"/>
    <property type="project" value="TreeGrafter"/>
</dbReference>
<sequence>AADPEIDGQLKNKYKSMCGLCDVPSVCSQRDKYWGRQGALYCLSDCLGDVAWSMLKDARLHFSNVDVSVCKDVSLLCPDGSTRPLNSSDPCVWVTRPVPVIAAKRAKAADIQKMLKQVLNMPDTPYDFIRLLESNLIVPPLELKSSLTPNDYLATAPGFLSANSMSLCGQGSRAVSLCVSSLQDKIKCDWLAAVARVYGLQPSLSCLYGADCLISVANNSAVATIAITDTLLPAIRDHNLKPLLVQMPLNMKKAKAVSAVVKVNSSFKKLTDLKGKKACFPSVDGMGWTSFALKMQKTNSFNGICPYIKAMSKFFSDICVSKPSSAISGYSNIRICSAGYNEMSYEEGELHELSYDNEAVAFQCLAIGGGDVAFISTDSIPKFLEHLRGNPEAEGLTVDSFRALCEGDAASHDCTLSWGSSSQVLVRDKILPSREEDVRSLFIGLNNLFGHPNTPSTRTFDMFVESNSLFDISDPPEVVHQRLEQIEDFLKKAKLRPNNYEISVQPMDKCSPSSASQLYLPFSTLLIIICLLFSNNN</sequence>
<feature type="non-terminal residue" evidence="2">
    <location>
        <position position="1"/>
    </location>
</feature>
<protein>
    <recommendedName>
        <fullName evidence="1">Transferrin-like domain-containing protein</fullName>
    </recommendedName>
</protein>
<organism evidence="2">
    <name type="scientific">Graphocephala atropunctata</name>
    <dbReference type="NCBI Taxonomy" id="36148"/>
    <lineage>
        <taxon>Eukaryota</taxon>
        <taxon>Metazoa</taxon>
        <taxon>Ecdysozoa</taxon>
        <taxon>Arthropoda</taxon>
        <taxon>Hexapoda</taxon>
        <taxon>Insecta</taxon>
        <taxon>Pterygota</taxon>
        <taxon>Neoptera</taxon>
        <taxon>Paraneoptera</taxon>
        <taxon>Hemiptera</taxon>
        <taxon>Auchenorrhyncha</taxon>
        <taxon>Membracoidea</taxon>
        <taxon>Cicadellidae</taxon>
        <taxon>Cicadellinae</taxon>
        <taxon>Cicadellini</taxon>
        <taxon>Graphocephala</taxon>
    </lineage>
</organism>
<feature type="domain" description="Transferrin-like" evidence="1">
    <location>
        <begin position="1"/>
        <end position="161"/>
    </location>
</feature>
<dbReference type="PROSITE" id="PS51408">
    <property type="entry name" value="TRANSFERRIN_LIKE_4"/>
    <property type="match status" value="2"/>
</dbReference>
<reference evidence="2" key="1">
    <citation type="submission" date="2015-11" db="EMBL/GenBank/DDBJ databases">
        <title>De novo transcriptome assembly of four potential Pierce s Disease insect vectors from Arizona vineyards.</title>
        <authorList>
            <person name="Tassone E.E."/>
        </authorList>
    </citation>
    <scope>NUCLEOTIDE SEQUENCE</scope>
</reference>
<name>A0A1B6KGD4_9HEMI</name>
<dbReference type="GO" id="GO:0006826">
    <property type="term" value="P:iron ion transport"/>
    <property type="evidence" value="ECO:0007669"/>
    <property type="project" value="TreeGrafter"/>
</dbReference>
<dbReference type="PANTHER" id="PTHR11485:SF54">
    <property type="entry name" value="TRANSFERRIN"/>
    <property type="match status" value="1"/>
</dbReference>
<evidence type="ECO:0000259" key="1">
    <source>
        <dbReference type="PROSITE" id="PS51408"/>
    </source>
</evidence>
<dbReference type="Gene3D" id="3.40.190.10">
    <property type="entry name" value="Periplasmic binding protein-like II"/>
    <property type="match status" value="3"/>
</dbReference>
<gene>
    <name evidence="2" type="ORF">g.19277</name>
</gene>
<dbReference type="Pfam" id="PF00405">
    <property type="entry name" value="Transferrin"/>
    <property type="match status" value="2"/>
</dbReference>
<feature type="domain" description="Transferrin-like" evidence="1">
    <location>
        <begin position="175"/>
        <end position="503"/>
    </location>
</feature>
<accession>A0A1B6KGD4</accession>
<proteinExistence type="predicted"/>
<evidence type="ECO:0000313" key="2">
    <source>
        <dbReference type="EMBL" id="JAT10532.1"/>
    </source>
</evidence>
<dbReference type="GO" id="GO:0005615">
    <property type="term" value="C:extracellular space"/>
    <property type="evidence" value="ECO:0007669"/>
    <property type="project" value="TreeGrafter"/>
</dbReference>
<dbReference type="GO" id="GO:0005886">
    <property type="term" value="C:plasma membrane"/>
    <property type="evidence" value="ECO:0007669"/>
    <property type="project" value="TreeGrafter"/>
</dbReference>